<evidence type="ECO:0000313" key="1">
    <source>
        <dbReference type="EnsemblPlants" id="KQK97900"/>
    </source>
</evidence>
<dbReference type="Gramene" id="KQK97900">
    <property type="protein sequence ID" value="KQK97900"/>
    <property type="gene ID" value="SETIT_012461mg"/>
</dbReference>
<dbReference type="InParanoid" id="K3YE02"/>
<dbReference type="EMBL" id="AGNK02004408">
    <property type="status" value="NOT_ANNOTATED_CDS"/>
    <property type="molecule type" value="Genomic_DNA"/>
</dbReference>
<dbReference type="HOGENOM" id="CLU_2445023_0_0_1"/>
<reference evidence="2" key="1">
    <citation type="journal article" date="2012" name="Nat. Biotechnol.">
        <title>Reference genome sequence of the model plant Setaria.</title>
        <authorList>
            <person name="Bennetzen J.L."/>
            <person name="Schmutz J."/>
            <person name="Wang H."/>
            <person name="Percifield R."/>
            <person name="Hawkins J."/>
            <person name="Pontaroli A.C."/>
            <person name="Estep M."/>
            <person name="Feng L."/>
            <person name="Vaughn J.N."/>
            <person name="Grimwood J."/>
            <person name="Jenkins J."/>
            <person name="Barry K."/>
            <person name="Lindquist E."/>
            <person name="Hellsten U."/>
            <person name="Deshpande S."/>
            <person name="Wang X."/>
            <person name="Wu X."/>
            <person name="Mitros T."/>
            <person name="Triplett J."/>
            <person name="Yang X."/>
            <person name="Ye C.Y."/>
            <person name="Mauro-Herrera M."/>
            <person name="Wang L."/>
            <person name="Li P."/>
            <person name="Sharma M."/>
            <person name="Sharma R."/>
            <person name="Ronald P.C."/>
            <person name="Panaud O."/>
            <person name="Kellogg E.A."/>
            <person name="Brutnell T.P."/>
            <person name="Doust A.N."/>
            <person name="Tuskan G.A."/>
            <person name="Rokhsar D."/>
            <person name="Devos K.M."/>
        </authorList>
    </citation>
    <scope>NUCLEOTIDE SEQUENCE [LARGE SCALE GENOMIC DNA]</scope>
    <source>
        <strain evidence="2">cv. Yugu1</strain>
    </source>
</reference>
<protein>
    <submittedName>
        <fullName evidence="1">Uncharacterized protein</fullName>
    </submittedName>
</protein>
<dbReference type="EnsemblPlants" id="KQK97900">
    <property type="protein sequence ID" value="KQK97900"/>
    <property type="gene ID" value="SETIT_012461mg"/>
</dbReference>
<keyword evidence="2" id="KW-1185">Reference proteome</keyword>
<organism evidence="1 2">
    <name type="scientific">Setaria italica</name>
    <name type="common">Foxtail millet</name>
    <name type="synonym">Panicum italicum</name>
    <dbReference type="NCBI Taxonomy" id="4555"/>
    <lineage>
        <taxon>Eukaryota</taxon>
        <taxon>Viridiplantae</taxon>
        <taxon>Streptophyta</taxon>
        <taxon>Embryophyta</taxon>
        <taxon>Tracheophyta</taxon>
        <taxon>Spermatophyta</taxon>
        <taxon>Magnoliopsida</taxon>
        <taxon>Liliopsida</taxon>
        <taxon>Poales</taxon>
        <taxon>Poaceae</taxon>
        <taxon>PACMAD clade</taxon>
        <taxon>Panicoideae</taxon>
        <taxon>Panicodae</taxon>
        <taxon>Paniceae</taxon>
        <taxon>Cenchrinae</taxon>
        <taxon>Setaria</taxon>
    </lineage>
</organism>
<proteinExistence type="predicted"/>
<sequence length="90" mass="9911">MQEPEGQVVGRWRRRRTSWVARRGFWPHALPPSFGPDRTRTRRDGLIRLVAGVRAGAGAGAGRAWAWWDVVTAAVLREARAPAAIMPAGV</sequence>
<evidence type="ECO:0000313" key="2">
    <source>
        <dbReference type="Proteomes" id="UP000004995"/>
    </source>
</evidence>
<dbReference type="Proteomes" id="UP000004995">
    <property type="component" value="Unassembled WGS sequence"/>
</dbReference>
<accession>K3YE02</accession>
<name>K3YE02_SETIT</name>
<dbReference type="AlphaFoldDB" id="K3YE02"/>
<reference evidence="1" key="2">
    <citation type="submission" date="2018-08" db="UniProtKB">
        <authorList>
            <consortium name="EnsemblPlants"/>
        </authorList>
    </citation>
    <scope>IDENTIFICATION</scope>
    <source>
        <strain evidence="1">Yugu1</strain>
    </source>
</reference>